<protein>
    <submittedName>
        <fullName evidence="9">RING-type domain-containing protein</fullName>
    </submittedName>
</protein>
<dbReference type="InterPro" id="IPR017907">
    <property type="entry name" value="Znf_RING_CS"/>
</dbReference>
<dbReference type="PANTHER" id="PTHR47156">
    <property type="entry name" value="PROTEIN CBG20824"/>
    <property type="match status" value="1"/>
</dbReference>
<evidence type="ECO:0000256" key="4">
    <source>
        <dbReference type="PROSITE-ProRule" id="PRU00175"/>
    </source>
</evidence>
<dbReference type="AlphaFoldDB" id="A0A1I7T144"/>
<proteinExistence type="predicted"/>
<dbReference type="InterPro" id="IPR013083">
    <property type="entry name" value="Znf_RING/FYVE/PHD"/>
</dbReference>
<evidence type="ECO:0000259" key="7">
    <source>
        <dbReference type="PROSITE" id="PS50089"/>
    </source>
</evidence>
<dbReference type="InterPro" id="IPR027370">
    <property type="entry name" value="Znf-RING_euk"/>
</dbReference>
<keyword evidence="1" id="KW-0479">Metal-binding</keyword>
<reference evidence="9" key="1">
    <citation type="submission" date="2016-11" db="UniProtKB">
        <authorList>
            <consortium name="WormBaseParasite"/>
        </authorList>
    </citation>
    <scope>IDENTIFICATION</scope>
</reference>
<feature type="domain" description="RING-type" evidence="7">
    <location>
        <begin position="299"/>
        <end position="343"/>
    </location>
</feature>
<dbReference type="PANTHER" id="PTHR47156:SF10">
    <property type="entry name" value="E3 UBIQUITIN-PROTEIN LIGASE TRIM-21-RELATED"/>
    <property type="match status" value="1"/>
</dbReference>
<evidence type="ECO:0000313" key="9">
    <source>
        <dbReference type="WBParaSite" id="Csp11.Scaffold458.g1400.t1"/>
    </source>
</evidence>
<dbReference type="GO" id="GO:0008270">
    <property type="term" value="F:zinc ion binding"/>
    <property type="evidence" value="ECO:0007669"/>
    <property type="project" value="UniProtKB-KW"/>
</dbReference>
<feature type="coiled-coil region" evidence="5">
    <location>
        <begin position="125"/>
        <end position="253"/>
    </location>
</feature>
<dbReference type="InterPro" id="IPR052667">
    <property type="entry name" value="E3_ubiquitin-ligase_RING"/>
</dbReference>
<name>A0A1I7T144_9PELO</name>
<dbReference type="SMART" id="SM00184">
    <property type="entry name" value="RING"/>
    <property type="match status" value="1"/>
</dbReference>
<keyword evidence="3" id="KW-0862">Zinc</keyword>
<dbReference type="Gene3D" id="3.30.40.10">
    <property type="entry name" value="Zinc/RING finger domain, C3HC4 (zinc finger)"/>
    <property type="match status" value="1"/>
</dbReference>
<feature type="compositionally biased region" description="Basic residues" evidence="6">
    <location>
        <begin position="1"/>
        <end position="10"/>
    </location>
</feature>
<feature type="compositionally biased region" description="Basic and acidic residues" evidence="6">
    <location>
        <begin position="26"/>
        <end position="122"/>
    </location>
</feature>
<dbReference type="InterPro" id="IPR001841">
    <property type="entry name" value="Znf_RING"/>
</dbReference>
<dbReference type="PROSITE" id="PS00518">
    <property type="entry name" value="ZF_RING_1"/>
    <property type="match status" value="1"/>
</dbReference>
<evidence type="ECO:0000313" key="8">
    <source>
        <dbReference type="Proteomes" id="UP000095282"/>
    </source>
</evidence>
<keyword evidence="2 4" id="KW-0863">Zinc-finger</keyword>
<evidence type="ECO:0000256" key="5">
    <source>
        <dbReference type="SAM" id="Coils"/>
    </source>
</evidence>
<accession>A0A1I7T144</accession>
<dbReference type="Pfam" id="PF13445">
    <property type="entry name" value="zf-RING_UBOX"/>
    <property type="match status" value="1"/>
</dbReference>
<evidence type="ECO:0000256" key="2">
    <source>
        <dbReference type="ARBA" id="ARBA00022771"/>
    </source>
</evidence>
<dbReference type="SUPFAM" id="SSF57850">
    <property type="entry name" value="RING/U-box"/>
    <property type="match status" value="1"/>
</dbReference>
<dbReference type="STRING" id="1561998.A0A1I7T144"/>
<keyword evidence="8" id="KW-1185">Reference proteome</keyword>
<feature type="region of interest" description="Disordered" evidence="6">
    <location>
        <begin position="1"/>
        <end position="123"/>
    </location>
</feature>
<dbReference type="Proteomes" id="UP000095282">
    <property type="component" value="Unplaced"/>
</dbReference>
<keyword evidence="5" id="KW-0175">Coiled coil</keyword>
<evidence type="ECO:0000256" key="3">
    <source>
        <dbReference type="ARBA" id="ARBA00022833"/>
    </source>
</evidence>
<dbReference type="WBParaSite" id="Csp11.Scaffold458.g1400.t1">
    <property type="protein sequence ID" value="Csp11.Scaffold458.g1400.t1"/>
    <property type="gene ID" value="Csp11.Scaffold458.g1400"/>
</dbReference>
<evidence type="ECO:0000256" key="6">
    <source>
        <dbReference type="SAM" id="MobiDB-lite"/>
    </source>
</evidence>
<dbReference type="PROSITE" id="PS50089">
    <property type="entry name" value="ZF_RING_2"/>
    <property type="match status" value="1"/>
</dbReference>
<sequence length="365" mass="43620">MDRHRGRRGRHRDERNGESSSEESSDGEHERHDDHDYDGRRSPSYSDRGRNDYSSDSDRSDDEHFSDGSENDDYHDHRNDGSRDNSPRRADDYYDRRGRSESPGREYTPERDESPEYRDRYNYDVTIEEAQRDEIRNLKRKLEESRKETRLRDIDNEELKRGKRRYNSEIRHLEDELYQKNLDIADLKHKHKKAEDAQRDLYEDNDDLTGVAHHYYSARETEIKKRKKIEHDLEKEKKKNRDLNARIKEIENGEKYFEAVEKERQRADNYRKMMLSMMQQLENDNKEKNGGTPPRWKTCEICALEYSDSGDKTPRFLSCGHTVCSSCIEKLATNNEIRCPFDRTYTSLENSDITKLPKNYSVLHM</sequence>
<dbReference type="eggNOG" id="KOG4185">
    <property type="taxonomic scope" value="Eukaryota"/>
</dbReference>
<evidence type="ECO:0000256" key="1">
    <source>
        <dbReference type="ARBA" id="ARBA00022723"/>
    </source>
</evidence>
<organism evidence="8 9">
    <name type="scientific">Caenorhabditis tropicalis</name>
    <dbReference type="NCBI Taxonomy" id="1561998"/>
    <lineage>
        <taxon>Eukaryota</taxon>
        <taxon>Metazoa</taxon>
        <taxon>Ecdysozoa</taxon>
        <taxon>Nematoda</taxon>
        <taxon>Chromadorea</taxon>
        <taxon>Rhabditida</taxon>
        <taxon>Rhabditina</taxon>
        <taxon>Rhabditomorpha</taxon>
        <taxon>Rhabditoidea</taxon>
        <taxon>Rhabditidae</taxon>
        <taxon>Peloderinae</taxon>
        <taxon>Caenorhabditis</taxon>
    </lineage>
</organism>